<gene>
    <name evidence="1" type="ORF">UFOVP316_18</name>
</gene>
<dbReference type="EMBL" id="LR796329">
    <property type="protein sequence ID" value="CAB4137111.1"/>
    <property type="molecule type" value="Genomic_DNA"/>
</dbReference>
<evidence type="ECO:0000313" key="1">
    <source>
        <dbReference type="EMBL" id="CAB4137111.1"/>
    </source>
</evidence>
<reference evidence="1" key="1">
    <citation type="submission" date="2020-04" db="EMBL/GenBank/DDBJ databases">
        <authorList>
            <person name="Chiriac C."/>
            <person name="Salcher M."/>
            <person name="Ghai R."/>
            <person name="Kavagutti S V."/>
        </authorList>
    </citation>
    <scope>NUCLEOTIDE SEQUENCE</scope>
</reference>
<protein>
    <submittedName>
        <fullName evidence="1">Uncharacterized protein</fullName>
    </submittedName>
</protein>
<sequence>MIPKKFFKMTIQEQEVFLMSRLTDLYAKEKVLRKALAKVRSNVKIEISEIDRPDLIDLKSED</sequence>
<accession>A0A6J5LSK5</accession>
<name>A0A6J5LSK5_9CAUD</name>
<organism evidence="1">
    <name type="scientific">uncultured Caudovirales phage</name>
    <dbReference type="NCBI Taxonomy" id="2100421"/>
    <lineage>
        <taxon>Viruses</taxon>
        <taxon>Duplodnaviria</taxon>
        <taxon>Heunggongvirae</taxon>
        <taxon>Uroviricota</taxon>
        <taxon>Caudoviricetes</taxon>
        <taxon>Peduoviridae</taxon>
        <taxon>Maltschvirus</taxon>
        <taxon>Maltschvirus maltsch</taxon>
    </lineage>
</organism>
<proteinExistence type="predicted"/>